<feature type="compositionally biased region" description="Low complexity" evidence="1">
    <location>
        <begin position="248"/>
        <end position="262"/>
    </location>
</feature>
<dbReference type="EMBL" id="JALJOR010000010">
    <property type="protein sequence ID" value="KAK9810516.1"/>
    <property type="molecule type" value="Genomic_DNA"/>
</dbReference>
<proteinExistence type="predicted"/>
<evidence type="ECO:0000313" key="4">
    <source>
        <dbReference type="Proteomes" id="UP001489004"/>
    </source>
</evidence>
<sequence>MVAGRALRRTKSSTGQLGNQEVPEASQQKQEPAPHDFASPIQTRLRRRSVDGSEPRTPEMECPNPSTAHGGEADGQVDATANSGEKGPSEPKRVKKKKEELRSYDKWTQEEEKLFFASLKAIQGSNAKCCWESIARSILSKDLAQVREYYYRLIKRLNKMLGADRVLDKQNHMEVHVAMDKFWEMCCQVQQNSGQGTCLWSLKGKQRKKREFEAAVAKGVMQVLRKHEKRQAKQTAAALAQSAAADQPAAGGARGGAASSSGRVAEQAAGGKGQRGGAKGSRTGGGSGEENVNPAEGTDNQLNLLAAVAAGSDRPAAKPPKSRKPLSDVINHLTGRWAVAAASFGADAYLRLHLPSEAGVSSETVDGKTTVRTDG</sequence>
<dbReference type="CDD" id="cd00167">
    <property type="entry name" value="SANT"/>
    <property type="match status" value="1"/>
</dbReference>
<evidence type="ECO:0000313" key="3">
    <source>
        <dbReference type="EMBL" id="KAK9810516.1"/>
    </source>
</evidence>
<dbReference type="SUPFAM" id="SSF46689">
    <property type="entry name" value="Homeodomain-like"/>
    <property type="match status" value="1"/>
</dbReference>
<feature type="region of interest" description="Disordered" evidence="1">
    <location>
        <begin position="248"/>
        <end position="297"/>
    </location>
</feature>
<feature type="compositionally biased region" description="Basic and acidic residues" evidence="1">
    <location>
        <begin position="48"/>
        <end position="59"/>
    </location>
</feature>
<accession>A0AAW1PM53</accession>
<protein>
    <recommendedName>
        <fullName evidence="2">Myb-like domain-containing protein</fullName>
    </recommendedName>
</protein>
<evidence type="ECO:0000259" key="2">
    <source>
        <dbReference type="PROSITE" id="PS50090"/>
    </source>
</evidence>
<feature type="compositionally biased region" description="Polar residues" evidence="1">
    <location>
        <begin position="12"/>
        <end position="30"/>
    </location>
</feature>
<dbReference type="InterPro" id="IPR001005">
    <property type="entry name" value="SANT/Myb"/>
</dbReference>
<dbReference type="PROSITE" id="PS50090">
    <property type="entry name" value="MYB_LIKE"/>
    <property type="match status" value="1"/>
</dbReference>
<gene>
    <name evidence="3" type="ORF">WJX72_012051</name>
</gene>
<dbReference type="InterPro" id="IPR009057">
    <property type="entry name" value="Homeodomain-like_sf"/>
</dbReference>
<dbReference type="AlphaFoldDB" id="A0AAW1PM53"/>
<feature type="compositionally biased region" description="Basic residues" evidence="1">
    <location>
        <begin position="1"/>
        <end position="11"/>
    </location>
</feature>
<dbReference type="Proteomes" id="UP001489004">
    <property type="component" value="Unassembled WGS sequence"/>
</dbReference>
<dbReference type="SMART" id="SM00717">
    <property type="entry name" value="SANT"/>
    <property type="match status" value="1"/>
</dbReference>
<dbReference type="Gene3D" id="1.10.10.60">
    <property type="entry name" value="Homeodomain-like"/>
    <property type="match status" value="1"/>
</dbReference>
<comment type="caution">
    <text evidence="3">The sequence shown here is derived from an EMBL/GenBank/DDBJ whole genome shotgun (WGS) entry which is preliminary data.</text>
</comment>
<evidence type="ECO:0000256" key="1">
    <source>
        <dbReference type="SAM" id="MobiDB-lite"/>
    </source>
</evidence>
<feature type="domain" description="Myb-like" evidence="2">
    <location>
        <begin position="99"/>
        <end position="154"/>
    </location>
</feature>
<feature type="compositionally biased region" description="Basic and acidic residues" evidence="1">
    <location>
        <begin position="87"/>
        <end position="100"/>
    </location>
</feature>
<feature type="region of interest" description="Disordered" evidence="1">
    <location>
        <begin position="1"/>
        <end position="100"/>
    </location>
</feature>
<feature type="compositionally biased region" description="Gly residues" evidence="1">
    <location>
        <begin position="270"/>
        <end position="288"/>
    </location>
</feature>
<keyword evidence="4" id="KW-1185">Reference proteome</keyword>
<name>A0AAW1PM53_9CHLO</name>
<reference evidence="3 4" key="1">
    <citation type="journal article" date="2024" name="Nat. Commun.">
        <title>Phylogenomics reveals the evolutionary origins of lichenization in chlorophyte algae.</title>
        <authorList>
            <person name="Puginier C."/>
            <person name="Libourel C."/>
            <person name="Otte J."/>
            <person name="Skaloud P."/>
            <person name="Haon M."/>
            <person name="Grisel S."/>
            <person name="Petersen M."/>
            <person name="Berrin J.G."/>
            <person name="Delaux P.M."/>
            <person name="Dal Grande F."/>
            <person name="Keller J."/>
        </authorList>
    </citation>
    <scope>NUCLEOTIDE SEQUENCE [LARGE SCALE GENOMIC DNA]</scope>
    <source>
        <strain evidence="3 4">SAG 2043</strain>
    </source>
</reference>
<organism evidence="3 4">
    <name type="scientific">[Myrmecia] bisecta</name>
    <dbReference type="NCBI Taxonomy" id="41462"/>
    <lineage>
        <taxon>Eukaryota</taxon>
        <taxon>Viridiplantae</taxon>
        <taxon>Chlorophyta</taxon>
        <taxon>core chlorophytes</taxon>
        <taxon>Trebouxiophyceae</taxon>
        <taxon>Trebouxiales</taxon>
        <taxon>Trebouxiaceae</taxon>
        <taxon>Myrmecia</taxon>
    </lineage>
</organism>